<dbReference type="InterPro" id="IPR001584">
    <property type="entry name" value="Integrase_cat-core"/>
</dbReference>
<dbReference type="NCBIfam" id="NF033546">
    <property type="entry name" value="transpos_IS21"/>
    <property type="match status" value="1"/>
</dbReference>
<feature type="domain" description="Integrase catalytic" evidence="2">
    <location>
        <begin position="116"/>
        <end position="294"/>
    </location>
</feature>
<evidence type="ECO:0000259" key="2">
    <source>
        <dbReference type="PROSITE" id="PS50994"/>
    </source>
</evidence>
<accession>J9ZG80</accession>
<dbReference type="HOGENOM" id="CLU_020626_11_0_0"/>
<dbReference type="Pfam" id="PF22483">
    <property type="entry name" value="Mu-transpos_C_2"/>
    <property type="match status" value="1"/>
</dbReference>
<dbReference type="KEGG" id="lfi:LFML04_2453"/>
<dbReference type="AlphaFoldDB" id="J9ZG80"/>
<proteinExistence type="predicted"/>
<dbReference type="PANTHER" id="PTHR35004">
    <property type="entry name" value="TRANSPOSASE RV3428C-RELATED"/>
    <property type="match status" value="1"/>
</dbReference>
<protein>
    <submittedName>
        <fullName evidence="3">Putative transposase subunit</fullName>
    </submittedName>
</protein>
<dbReference type="PANTHER" id="PTHR35004:SF8">
    <property type="entry name" value="TRANSPOSASE RV3428C-RELATED"/>
    <property type="match status" value="1"/>
</dbReference>
<feature type="region of interest" description="Disordered" evidence="1">
    <location>
        <begin position="479"/>
        <end position="510"/>
    </location>
</feature>
<reference evidence="3 4" key="1">
    <citation type="journal article" date="2011" name="J. Microbiol.">
        <title>Complete genome of Leptospirillum ferriphilum ML-04 provides insight into its physiology and environmental adaptation.</title>
        <authorList>
            <person name="Mi S."/>
            <person name="Song J."/>
            <person name="Lin J."/>
            <person name="Che Y."/>
            <person name="Zheng H."/>
            <person name="Lin J."/>
        </authorList>
    </citation>
    <scope>NUCLEOTIDE SEQUENCE [LARGE SCALE GENOMIC DNA]</scope>
    <source>
        <strain evidence="3 4">ML-04</strain>
    </source>
</reference>
<dbReference type="SUPFAM" id="SSF53098">
    <property type="entry name" value="Ribonuclease H-like"/>
    <property type="match status" value="1"/>
</dbReference>
<gene>
    <name evidence="3" type="ordered locus">LFML04_2453</name>
</gene>
<evidence type="ECO:0000256" key="1">
    <source>
        <dbReference type="SAM" id="MobiDB-lite"/>
    </source>
</evidence>
<evidence type="ECO:0000313" key="4">
    <source>
        <dbReference type="Proteomes" id="UP000006177"/>
    </source>
</evidence>
<dbReference type="InterPro" id="IPR054353">
    <property type="entry name" value="IstA-like_C"/>
</dbReference>
<name>J9ZG80_LEPFM</name>
<dbReference type="Proteomes" id="UP000006177">
    <property type="component" value="Chromosome"/>
</dbReference>
<dbReference type="EMBL" id="CP002919">
    <property type="protein sequence ID" value="AFS54642.1"/>
    <property type="molecule type" value="Genomic_DNA"/>
</dbReference>
<dbReference type="STRING" id="1048260.LFML04_2453"/>
<evidence type="ECO:0000313" key="3">
    <source>
        <dbReference type="EMBL" id="AFS54642.1"/>
    </source>
</evidence>
<dbReference type="InterPro" id="IPR012337">
    <property type="entry name" value="RNaseH-like_sf"/>
</dbReference>
<dbReference type="PROSITE" id="PS50994">
    <property type="entry name" value="INTEGRASE"/>
    <property type="match status" value="1"/>
</dbReference>
<dbReference type="RefSeq" id="WP_014962145.1">
    <property type="nucleotide sequence ID" value="NC_018649.1"/>
</dbReference>
<organism evidence="3 4">
    <name type="scientific">Leptospirillum ferriphilum (strain ML-04)</name>
    <dbReference type="NCBI Taxonomy" id="1048260"/>
    <lineage>
        <taxon>Bacteria</taxon>
        <taxon>Pseudomonadati</taxon>
        <taxon>Nitrospirota</taxon>
        <taxon>Nitrospiria</taxon>
        <taxon>Nitrospirales</taxon>
        <taxon>Nitrospiraceae</taxon>
        <taxon>Leptospirillum</taxon>
    </lineage>
</organism>
<sequence length="510" mass="58921">MKRGLTVERIREVQRLIEQGLSDRIIAKALSLRRTRVSEIRKQGDQAPTLCVSSPELPPDWAQGIDWESVLSDIRKGYEIKRIWEEQAEGKTGYVNFWKYLNRTYPSLLKGSVTLRDFVPGGHTEVDWAGKKVRWVDESGKKHRAHLFLGILCYSQKIFAWASGNEKKENWGLAHQKMYAAFSGSTRVTVPDNLKTGIKRTHLYDPDINPGYLELALHYGTVIVPGRVRKPKDKALIEGSVKIVCRYFFFLYRKHTFRSLLEINEALRRVVDRINTRPHSRFGVSRQERFEKDEKGALRPLPEAPFEQLYWKTCRVHPDCTVCLEKTYYSVPFRLREKEVRVKVTLRQVEIFEGDERVALHARDVSRGGHRILENAHLPPNSRAYRENIPQYVLSQAKSLSPELHSLLDDLFQEDALGHLRRAQGLIRTARQEVVRTGAAVAVPHIAQAIDHMRRFQTIRVAAFTRFLDQLRLQVSGSPDRDVVRKPGNPMLRKTETNDSLPPLQLQEIR</sequence>
<dbReference type="GO" id="GO:0015074">
    <property type="term" value="P:DNA integration"/>
    <property type="evidence" value="ECO:0007669"/>
    <property type="project" value="InterPro"/>
</dbReference>
<dbReference type="PATRIC" id="fig|1048260.3.peg.2669"/>